<keyword evidence="3" id="KW-1185">Reference proteome</keyword>
<evidence type="ECO:0000256" key="1">
    <source>
        <dbReference type="SAM" id="MobiDB-lite"/>
    </source>
</evidence>
<reference evidence="2 3" key="1">
    <citation type="submission" date="2020-04" db="EMBL/GenBank/DDBJ databases">
        <authorList>
            <person name="Wallbank WR R."/>
            <person name="Pardo Diaz C."/>
            <person name="Kozak K."/>
            <person name="Martin S."/>
            <person name="Jiggins C."/>
            <person name="Moest M."/>
            <person name="Warren A I."/>
            <person name="Byers J.R.P. K."/>
            <person name="Montejo-Kovacevich G."/>
            <person name="Yen C E."/>
        </authorList>
    </citation>
    <scope>NUCLEOTIDE SEQUENCE [LARGE SCALE GENOMIC DNA]</scope>
</reference>
<name>A0A8S1BCX0_ARCPL</name>
<organism evidence="2 3">
    <name type="scientific">Arctia plantaginis</name>
    <name type="common">Wood tiger moth</name>
    <name type="synonym">Phalaena plantaginis</name>
    <dbReference type="NCBI Taxonomy" id="874455"/>
    <lineage>
        <taxon>Eukaryota</taxon>
        <taxon>Metazoa</taxon>
        <taxon>Ecdysozoa</taxon>
        <taxon>Arthropoda</taxon>
        <taxon>Hexapoda</taxon>
        <taxon>Insecta</taxon>
        <taxon>Pterygota</taxon>
        <taxon>Neoptera</taxon>
        <taxon>Endopterygota</taxon>
        <taxon>Lepidoptera</taxon>
        <taxon>Glossata</taxon>
        <taxon>Ditrysia</taxon>
        <taxon>Noctuoidea</taxon>
        <taxon>Erebidae</taxon>
        <taxon>Arctiinae</taxon>
        <taxon>Arctia</taxon>
    </lineage>
</organism>
<accession>A0A8S1BCX0</accession>
<dbReference type="AlphaFoldDB" id="A0A8S1BCX0"/>
<feature type="region of interest" description="Disordered" evidence="1">
    <location>
        <begin position="29"/>
        <end position="78"/>
    </location>
</feature>
<proteinExistence type="predicted"/>
<evidence type="ECO:0000313" key="2">
    <source>
        <dbReference type="EMBL" id="CAB3256801.1"/>
    </source>
</evidence>
<sequence length="78" mass="8735">MHNPGGETLHRKNILQLQANVFQEATQLQDPLPPPQLPSPVTKDPVPQPLSIGRLNNIQTTERKNDNHLIRKSAEALE</sequence>
<dbReference type="Proteomes" id="UP000494106">
    <property type="component" value="Unassembled WGS sequence"/>
</dbReference>
<feature type="compositionally biased region" description="Basic and acidic residues" evidence="1">
    <location>
        <begin position="61"/>
        <end position="78"/>
    </location>
</feature>
<dbReference type="EMBL" id="CADEBC010000587">
    <property type="protein sequence ID" value="CAB3256801.1"/>
    <property type="molecule type" value="Genomic_DNA"/>
</dbReference>
<comment type="caution">
    <text evidence="2">The sequence shown here is derived from an EMBL/GenBank/DDBJ whole genome shotgun (WGS) entry which is preliminary data.</text>
</comment>
<evidence type="ECO:0000313" key="3">
    <source>
        <dbReference type="Proteomes" id="UP000494106"/>
    </source>
</evidence>
<protein>
    <submittedName>
        <fullName evidence="2">Uncharacterized protein</fullName>
    </submittedName>
</protein>
<gene>
    <name evidence="2" type="ORF">APLA_LOCUS15553</name>
</gene>